<dbReference type="GO" id="GO:0045892">
    <property type="term" value="P:negative regulation of DNA-templated transcription"/>
    <property type="evidence" value="ECO:0007669"/>
    <property type="project" value="UniProtKB-ARBA"/>
</dbReference>
<comment type="similarity">
    <text evidence="1">Belongs to the FrmR/RcnR family.</text>
</comment>
<dbReference type="Gene3D" id="1.20.58.1000">
    <property type="entry name" value="Metal-sensitive repressor, helix protomer"/>
    <property type="match status" value="1"/>
</dbReference>
<dbReference type="RefSeq" id="WP_162657440.1">
    <property type="nucleotide sequence ID" value="NZ_LR593887.1"/>
</dbReference>
<organism evidence="2">
    <name type="scientific">Tuwongella immobilis</name>
    <dbReference type="NCBI Taxonomy" id="692036"/>
    <lineage>
        <taxon>Bacteria</taxon>
        <taxon>Pseudomonadati</taxon>
        <taxon>Planctomycetota</taxon>
        <taxon>Planctomycetia</taxon>
        <taxon>Gemmatales</taxon>
        <taxon>Gemmataceae</taxon>
        <taxon>Tuwongella</taxon>
    </lineage>
</organism>
<dbReference type="InterPro" id="IPR038390">
    <property type="entry name" value="Metal_Tscrpt_repr_sf"/>
</dbReference>
<dbReference type="InterPro" id="IPR003735">
    <property type="entry name" value="Metal_Tscrpt_repr"/>
</dbReference>
<dbReference type="AlphaFoldDB" id="A0A6C2YLE3"/>
<dbReference type="FunCoup" id="A0A6C2YLE3">
    <property type="interactions" value="96"/>
</dbReference>
<reference evidence="2" key="1">
    <citation type="submission" date="2019-04" db="EMBL/GenBank/DDBJ databases">
        <authorList>
            <consortium name="Science for Life Laboratories"/>
        </authorList>
    </citation>
    <scope>NUCLEOTIDE SEQUENCE</scope>
    <source>
        <strain evidence="2">MBLW1</strain>
    </source>
</reference>
<dbReference type="Proteomes" id="UP000464378">
    <property type="component" value="Chromosome"/>
</dbReference>
<evidence type="ECO:0000313" key="2">
    <source>
        <dbReference type="EMBL" id="VIP02246.1"/>
    </source>
</evidence>
<dbReference type="InParanoid" id="A0A6C2YLE3"/>
<keyword evidence="3" id="KW-1185">Reference proteome</keyword>
<proteinExistence type="inferred from homology"/>
<dbReference type="KEGG" id="tim:GMBLW1_17140"/>
<evidence type="ECO:0000256" key="1">
    <source>
        <dbReference type="ARBA" id="ARBA00005260"/>
    </source>
</evidence>
<dbReference type="GO" id="GO:0046872">
    <property type="term" value="F:metal ion binding"/>
    <property type="evidence" value="ECO:0007669"/>
    <property type="project" value="InterPro"/>
</dbReference>
<accession>A0A6C2YLE3</accession>
<evidence type="ECO:0000313" key="3">
    <source>
        <dbReference type="Proteomes" id="UP000464378"/>
    </source>
</evidence>
<dbReference type="EMBL" id="LR593887">
    <property type="protein sequence ID" value="VTS00825.1"/>
    <property type="molecule type" value="Genomic_DNA"/>
</dbReference>
<dbReference type="Pfam" id="PF02583">
    <property type="entry name" value="Trns_repr_metal"/>
    <property type="match status" value="1"/>
</dbReference>
<protein>
    <submittedName>
        <fullName evidence="2">Uncharacterized protein</fullName>
    </submittedName>
</protein>
<gene>
    <name evidence="2" type="ORF">GMBLW1_17140</name>
</gene>
<dbReference type="PANTHER" id="PTHR33677">
    <property type="entry name" value="TRANSCRIPTIONAL REPRESSOR FRMR-RELATED"/>
    <property type="match status" value="1"/>
</dbReference>
<name>A0A6C2YLE3_9BACT</name>
<dbReference type="EMBL" id="LR586016">
    <property type="protein sequence ID" value="VIP02246.1"/>
    <property type="molecule type" value="Genomic_DNA"/>
</dbReference>
<sequence>MDADRTKSVQSRIKRIAGQVTGVQRMIDEKRYCIDVLQQISAIRSALDALGVELLTQHLQNCILPPETSECGESHAHPQAQAMSREQLLDELQYALSQFLK</sequence>
<dbReference type="CDD" id="cd10148">
    <property type="entry name" value="CsoR-like_DUF156"/>
    <property type="match status" value="1"/>
</dbReference>
<dbReference type="GO" id="GO:0003677">
    <property type="term" value="F:DNA binding"/>
    <property type="evidence" value="ECO:0007669"/>
    <property type="project" value="InterPro"/>
</dbReference>